<evidence type="ECO:0000313" key="2">
    <source>
        <dbReference type="Proteomes" id="UP000996601"/>
    </source>
</evidence>
<organism evidence="1 2">
    <name type="scientific">Shinella lacus</name>
    <dbReference type="NCBI Taxonomy" id="2654216"/>
    <lineage>
        <taxon>Bacteria</taxon>
        <taxon>Pseudomonadati</taxon>
        <taxon>Pseudomonadota</taxon>
        <taxon>Alphaproteobacteria</taxon>
        <taxon>Hyphomicrobiales</taxon>
        <taxon>Rhizobiaceae</taxon>
        <taxon>Shinella</taxon>
    </lineage>
</organism>
<dbReference type="EMBL" id="WHSB02000027">
    <property type="protein sequence ID" value="MCQ4634922.1"/>
    <property type="molecule type" value="Genomic_DNA"/>
</dbReference>
<evidence type="ECO:0000313" key="1">
    <source>
        <dbReference type="EMBL" id="MCQ4634922.1"/>
    </source>
</evidence>
<name>A0ABT1RIB5_9HYPH</name>
<gene>
    <name evidence="1" type="ORF">GB927_033190</name>
</gene>
<protein>
    <submittedName>
        <fullName evidence="1">Uncharacterized protein</fullName>
    </submittedName>
</protein>
<proteinExistence type="predicted"/>
<keyword evidence="2" id="KW-1185">Reference proteome</keyword>
<dbReference type="Proteomes" id="UP000996601">
    <property type="component" value="Unassembled WGS sequence"/>
</dbReference>
<sequence>MDTTLLRQEHEIISAVQELGVGKRKDGKTPDATIGALKNMGKAYGELSGAAHVSQPVLLHSIIEIEKGELRGPSAFPIYHRELARNLYALHVCYIVLMARIAGEVNEEIGLSGLSEDEEKMVVLAMSTLHEEGLIDIEEAPLDKPISETEKAG</sequence>
<accession>A0ABT1RIB5</accession>
<dbReference type="RefSeq" id="WP_256121438.1">
    <property type="nucleotide sequence ID" value="NZ_WHSB02000027.1"/>
</dbReference>
<reference evidence="1" key="1">
    <citation type="submission" date="2021-07" db="EMBL/GenBank/DDBJ databases">
        <title>Shinella sp. nov., a novel member of the genus Shinella from water.</title>
        <authorList>
            <person name="Deng Y."/>
        </authorList>
    </citation>
    <scope>NUCLEOTIDE SEQUENCE</scope>
    <source>
        <strain evidence="1">CPCC 100929</strain>
    </source>
</reference>
<comment type="caution">
    <text evidence="1">The sequence shown here is derived from an EMBL/GenBank/DDBJ whole genome shotgun (WGS) entry which is preliminary data.</text>
</comment>